<protein>
    <recommendedName>
        <fullName evidence="3">HD domain-containing protein</fullName>
    </recommendedName>
</protein>
<dbReference type="Pfam" id="PF13328">
    <property type="entry name" value="HD_4"/>
    <property type="match status" value="1"/>
</dbReference>
<evidence type="ECO:0000313" key="1">
    <source>
        <dbReference type="EMBL" id="PIR02935.1"/>
    </source>
</evidence>
<organism evidence="1 2">
    <name type="scientific">Candidatus Magasanikbacteria bacterium CG11_big_fil_rev_8_21_14_0_20_43_7</name>
    <dbReference type="NCBI Taxonomy" id="1974654"/>
    <lineage>
        <taxon>Bacteria</taxon>
        <taxon>Candidatus Magasanikiibacteriota</taxon>
    </lineage>
</organism>
<dbReference type="AlphaFoldDB" id="A0A2H0N485"/>
<dbReference type="Gene3D" id="1.10.3210.10">
    <property type="entry name" value="Hypothetical protein af1432"/>
    <property type="match status" value="1"/>
</dbReference>
<sequence>MTKTGTLQFENGIRFLVRHIPLSDENSRKPILFHSIRVGVYLYDHGYSENVVLAGLLHDVIEWSSATEDIVQDEFGEEVLRLILANTKDDT</sequence>
<gene>
    <name evidence="1" type="ORF">COV60_02995</name>
</gene>
<proteinExistence type="predicted"/>
<dbReference type="SUPFAM" id="SSF109604">
    <property type="entry name" value="HD-domain/PDEase-like"/>
    <property type="match status" value="1"/>
</dbReference>
<dbReference type="EMBL" id="PCWM01000071">
    <property type="protein sequence ID" value="PIR02935.1"/>
    <property type="molecule type" value="Genomic_DNA"/>
</dbReference>
<dbReference type="Proteomes" id="UP000229782">
    <property type="component" value="Unassembled WGS sequence"/>
</dbReference>
<accession>A0A2H0N485</accession>
<evidence type="ECO:0000313" key="2">
    <source>
        <dbReference type="Proteomes" id="UP000229782"/>
    </source>
</evidence>
<evidence type="ECO:0008006" key="3">
    <source>
        <dbReference type="Google" id="ProtNLM"/>
    </source>
</evidence>
<feature type="non-terminal residue" evidence="1">
    <location>
        <position position="91"/>
    </location>
</feature>
<reference evidence="1 2" key="1">
    <citation type="submission" date="2017-09" db="EMBL/GenBank/DDBJ databases">
        <title>Depth-based differentiation of microbial function through sediment-hosted aquifers and enrichment of novel symbionts in the deep terrestrial subsurface.</title>
        <authorList>
            <person name="Probst A.J."/>
            <person name="Ladd B."/>
            <person name="Jarett J.K."/>
            <person name="Geller-Mcgrath D.E."/>
            <person name="Sieber C.M."/>
            <person name="Emerson J.B."/>
            <person name="Anantharaman K."/>
            <person name="Thomas B.C."/>
            <person name="Malmstrom R."/>
            <person name="Stieglmeier M."/>
            <person name="Klingl A."/>
            <person name="Woyke T."/>
            <person name="Ryan C.M."/>
            <person name="Banfield J.F."/>
        </authorList>
    </citation>
    <scope>NUCLEOTIDE SEQUENCE [LARGE SCALE GENOMIC DNA]</scope>
    <source>
        <strain evidence="1">CG11_big_fil_rev_8_21_14_0_20_43_7</strain>
    </source>
</reference>
<comment type="caution">
    <text evidence="1">The sequence shown here is derived from an EMBL/GenBank/DDBJ whole genome shotgun (WGS) entry which is preliminary data.</text>
</comment>
<name>A0A2H0N485_9BACT</name>